<keyword evidence="1" id="KW-0472">Membrane</keyword>
<accession>A0ABU8H9E5</accession>
<proteinExistence type="predicted"/>
<feature type="transmembrane region" description="Helical" evidence="1">
    <location>
        <begin position="34"/>
        <end position="53"/>
    </location>
</feature>
<keyword evidence="1" id="KW-0812">Transmembrane</keyword>
<evidence type="ECO:0000256" key="1">
    <source>
        <dbReference type="SAM" id="Phobius"/>
    </source>
</evidence>
<evidence type="ECO:0000313" key="2">
    <source>
        <dbReference type="EMBL" id="MEI5905872.1"/>
    </source>
</evidence>
<gene>
    <name evidence="2" type="ORF">WAK64_02175</name>
</gene>
<dbReference type="RefSeq" id="WP_336585295.1">
    <property type="nucleotide sequence ID" value="NZ_JBBAXC010000002.1"/>
</dbReference>
<dbReference type="Proteomes" id="UP001312865">
    <property type="component" value="Unassembled WGS sequence"/>
</dbReference>
<evidence type="ECO:0008006" key="4">
    <source>
        <dbReference type="Google" id="ProtNLM"/>
    </source>
</evidence>
<reference evidence="2 3" key="1">
    <citation type="journal article" date="2018" name="J. Microbiol.">
        <title>Bacillus spongiae sp. nov., isolated from sponge of Jeju Island.</title>
        <authorList>
            <person name="Lee G.E."/>
            <person name="Im W.T."/>
            <person name="Park J.S."/>
        </authorList>
    </citation>
    <scope>NUCLEOTIDE SEQUENCE [LARGE SCALE GENOMIC DNA]</scope>
    <source>
        <strain evidence="2 3">135PIL107-10</strain>
    </source>
</reference>
<protein>
    <recommendedName>
        <fullName evidence="4">DUF4190 domain-containing protein</fullName>
    </recommendedName>
</protein>
<feature type="transmembrane region" description="Helical" evidence="1">
    <location>
        <begin position="6"/>
        <end position="22"/>
    </location>
</feature>
<sequence length="54" mass="5777">MITPFIGILLGIVGLVGSFLALRAIKNSRKNEGVYQKGESIAIFAIIFSIIGIL</sequence>
<keyword evidence="1" id="KW-1133">Transmembrane helix</keyword>
<keyword evidence="3" id="KW-1185">Reference proteome</keyword>
<comment type="caution">
    <text evidence="2">The sequence shown here is derived from an EMBL/GenBank/DDBJ whole genome shotgun (WGS) entry which is preliminary data.</text>
</comment>
<dbReference type="EMBL" id="JBBAXC010000002">
    <property type="protein sequence ID" value="MEI5905872.1"/>
    <property type="molecule type" value="Genomic_DNA"/>
</dbReference>
<evidence type="ECO:0000313" key="3">
    <source>
        <dbReference type="Proteomes" id="UP001312865"/>
    </source>
</evidence>
<name>A0ABU8H9E5_9BACI</name>
<organism evidence="2 3">
    <name type="scientific">Bacillus spongiae</name>
    <dbReference type="NCBI Taxonomy" id="2683610"/>
    <lineage>
        <taxon>Bacteria</taxon>
        <taxon>Bacillati</taxon>
        <taxon>Bacillota</taxon>
        <taxon>Bacilli</taxon>
        <taxon>Bacillales</taxon>
        <taxon>Bacillaceae</taxon>
        <taxon>Bacillus</taxon>
    </lineage>
</organism>